<feature type="domain" description="AB hydrolase-1" evidence="3">
    <location>
        <begin position="48"/>
        <end position="245"/>
    </location>
</feature>
<comment type="similarity">
    <text evidence="1">Belongs to the peptidase S33 family.</text>
</comment>
<gene>
    <name evidence="4" type="primary">pip</name>
    <name evidence="4" type="ORF">Dalu01_01728</name>
</gene>
<comment type="caution">
    <text evidence="4">The sequence shown here is derived from an EMBL/GenBank/DDBJ whole genome shotgun (WGS) entry which is preliminary data.</text>
</comment>
<evidence type="ECO:0000313" key="5">
    <source>
        <dbReference type="Proteomes" id="UP001404956"/>
    </source>
</evidence>
<dbReference type="RefSeq" id="WP_345453346.1">
    <property type="nucleotide sequence ID" value="NZ_BAABRV010000003.1"/>
</dbReference>
<keyword evidence="2" id="KW-0378">Hydrolase</keyword>
<dbReference type="InterPro" id="IPR002410">
    <property type="entry name" value="Peptidase_S33"/>
</dbReference>
<reference evidence="4 5" key="1">
    <citation type="submission" date="2024-02" db="EMBL/GenBank/DDBJ databases">
        <title>Deinococcus aluminii NBRC 112889.</title>
        <authorList>
            <person name="Ichikawa N."/>
            <person name="Katano-Makiyama Y."/>
            <person name="Hidaka K."/>
        </authorList>
    </citation>
    <scope>NUCLEOTIDE SEQUENCE [LARGE SCALE GENOMIC DNA]</scope>
    <source>
        <strain evidence="4 5">NBRC 112889</strain>
    </source>
</reference>
<protein>
    <submittedName>
        <fullName evidence="4">Proline iminopeptidase</fullName>
    </submittedName>
</protein>
<dbReference type="Pfam" id="PF00561">
    <property type="entry name" value="Abhydrolase_1"/>
    <property type="match status" value="1"/>
</dbReference>
<dbReference type="PANTHER" id="PTHR43248">
    <property type="entry name" value="2-SUCCINYL-6-HYDROXY-2,4-CYCLOHEXADIENE-1-CARBOXYLATE SYNTHASE"/>
    <property type="match status" value="1"/>
</dbReference>
<accession>A0ABP9XDA0</accession>
<dbReference type="PRINTS" id="PR00793">
    <property type="entry name" value="PROAMNOPTASE"/>
</dbReference>
<name>A0ABP9XDA0_9DEIO</name>
<evidence type="ECO:0000259" key="3">
    <source>
        <dbReference type="Pfam" id="PF00561"/>
    </source>
</evidence>
<dbReference type="InterPro" id="IPR029058">
    <property type="entry name" value="AB_hydrolase_fold"/>
</dbReference>
<dbReference type="Gene3D" id="3.40.50.1820">
    <property type="entry name" value="alpha/beta hydrolase"/>
    <property type="match status" value="1"/>
</dbReference>
<evidence type="ECO:0000313" key="4">
    <source>
        <dbReference type="EMBL" id="GAA5533329.1"/>
    </source>
</evidence>
<organism evidence="4 5">
    <name type="scientific">Deinococcus aluminii</name>
    <dbReference type="NCBI Taxonomy" id="1656885"/>
    <lineage>
        <taxon>Bacteria</taxon>
        <taxon>Thermotogati</taxon>
        <taxon>Deinococcota</taxon>
        <taxon>Deinococci</taxon>
        <taxon>Deinococcales</taxon>
        <taxon>Deinococcaceae</taxon>
        <taxon>Deinococcus</taxon>
    </lineage>
</organism>
<dbReference type="InterPro" id="IPR000073">
    <property type="entry name" value="AB_hydrolase_1"/>
</dbReference>
<dbReference type="EMBL" id="BAABRV010000003">
    <property type="protein sequence ID" value="GAA5533329.1"/>
    <property type="molecule type" value="Genomic_DNA"/>
</dbReference>
<dbReference type="SUPFAM" id="SSF53474">
    <property type="entry name" value="alpha/beta-Hydrolases"/>
    <property type="match status" value="1"/>
</dbReference>
<dbReference type="InterPro" id="IPR051601">
    <property type="entry name" value="Serine_prot/Carboxylest_S33"/>
</dbReference>
<dbReference type="PANTHER" id="PTHR43248:SF2">
    <property type="entry name" value="PROLYL AMINOPEPTIDASE"/>
    <property type="match status" value="1"/>
</dbReference>
<sequence length="409" mass="45783">MSLTYHTPGLVITDREFEVPLDHARPAGPTITVFAREVARPEGLERPYLVFFQGGPGSEAPRPLTAQQPAWLPRALQDFRVLLLDQRGTGRSTPVGTLPDWTPEAQAAYLKCFRADAIVRDAEFIRQALGVERWSVLGQSFGGFCVTTYLSTAPEGLAEALITGGLPALGHHPDEVYRATYARVLERNRRFYARYPQDLDRVRALVGRLEQEDVRLPNGDRLTARRFRQLGQVLGMEGGLEKLHYLLDLPFGSPAFLHDVAGTLSFARNPLYAVLHEACWADGSTTNWSAQRVQPEEFGAPELFTGEMVFPWMFEEYAALRPLRDAAELLAAEPWGPLYDAARLRENTVPVAAAVYAEDMYVERAFSEETAGLIRGTRVWLTNEFEHDGLRTSGERVLGRLLDMVRGRV</sequence>
<dbReference type="Proteomes" id="UP001404956">
    <property type="component" value="Unassembled WGS sequence"/>
</dbReference>
<proteinExistence type="inferred from homology"/>
<keyword evidence="5" id="KW-1185">Reference proteome</keyword>
<evidence type="ECO:0000256" key="2">
    <source>
        <dbReference type="ARBA" id="ARBA00022801"/>
    </source>
</evidence>
<evidence type="ECO:0000256" key="1">
    <source>
        <dbReference type="ARBA" id="ARBA00010088"/>
    </source>
</evidence>